<feature type="region of interest" description="Disordered" evidence="1">
    <location>
        <begin position="1"/>
        <end position="25"/>
    </location>
</feature>
<name>A0ABQ5TMV3_9BACI</name>
<proteinExistence type="predicted"/>
<organism evidence="2 3">
    <name type="scientific">Oceanobacillus kimchii</name>
    <dbReference type="NCBI Taxonomy" id="746691"/>
    <lineage>
        <taxon>Bacteria</taxon>
        <taxon>Bacillati</taxon>
        <taxon>Bacillota</taxon>
        <taxon>Bacilli</taxon>
        <taxon>Bacillales</taxon>
        <taxon>Bacillaceae</taxon>
        <taxon>Oceanobacillus</taxon>
    </lineage>
</organism>
<dbReference type="RefSeq" id="WP_017797405.1">
    <property type="nucleotide sequence ID" value="NZ_BSKO01000001.1"/>
</dbReference>
<gene>
    <name evidence="2" type="ORF">MACH08_27420</name>
</gene>
<reference evidence="2 3" key="1">
    <citation type="submission" date="2023-02" db="EMBL/GenBank/DDBJ databases">
        <title>Oceanobacillus kimchii IFOP_LL358 isolated form Alexandrium catenella lab strain.</title>
        <authorList>
            <person name="Gajardo G."/>
            <person name="Ueki S."/>
            <person name="Maruyama F."/>
        </authorList>
    </citation>
    <scope>NUCLEOTIDE SEQUENCE [LARGE SCALE GENOMIC DNA]</scope>
    <source>
        <strain evidence="2 3">IFOP_LL358</strain>
    </source>
</reference>
<evidence type="ECO:0000313" key="2">
    <source>
        <dbReference type="EMBL" id="GLO66958.1"/>
    </source>
</evidence>
<dbReference type="EMBL" id="BSKO01000001">
    <property type="protein sequence ID" value="GLO66958.1"/>
    <property type="molecule type" value="Genomic_DNA"/>
</dbReference>
<dbReference type="InterPro" id="IPR025549">
    <property type="entry name" value="YjzC"/>
</dbReference>
<feature type="compositionally biased region" description="Basic and acidic residues" evidence="1">
    <location>
        <begin position="1"/>
        <end position="11"/>
    </location>
</feature>
<evidence type="ECO:0000256" key="1">
    <source>
        <dbReference type="SAM" id="MobiDB-lite"/>
    </source>
</evidence>
<dbReference type="Proteomes" id="UP001275436">
    <property type="component" value="Unassembled WGS sequence"/>
</dbReference>
<evidence type="ECO:0000313" key="3">
    <source>
        <dbReference type="Proteomes" id="UP001275436"/>
    </source>
</evidence>
<accession>A0ABQ5TMV3</accession>
<sequence length="66" mass="7394">MGERSEFRAGEKAPNNGVYMEIGETGSNVNDPQIIELQAGESFPDNTNKDRVWVNKRKRHHPGVQG</sequence>
<dbReference type="Pfam" id="PF14168">
    <property type="entry name" value="YjzC"/>
    <property type="match status" value="1"/>
</dbReference>
<protein>
    <submittedName>
        <fullName evidence="2">YjzC family protein</fullName>
    </submittedName>
</protein>
<keyword evidence="3" id="KW-1185">Reference proteome</keyword>
<comment type="caution">
    <text evidence="2">The sequence shown here is derived from an EMBL/GenBank/DDBJ whole genome shotgun (WGS) entry which is preliminary data.</text>
</comment>